<gene>
    <name evidence="1" type="ORF">OPT61_g3642</name>
</gene>
<name>A0ACC2IGZ6_9PLEO</name>
<comment type="caution">
    <text evidence="1">The sequence shown here is derived from an EMBL/GenBank/DDBJ whole genome shotgun (WGS) entry which is preliminary data.</text>
</comment>
<proteinExistence type="predicted"/>
<evidence type="ECO:0000313" key="1">
    <source>
        <dbReference type="EMBL" id="KAJ8114484.1"/>
    </source>
</evidence>
<accession>A0ACC2IGZ6</accession>
<organism evidence="1 2">
    <name type="scientific">Boeremia exigua</name>
    <dbReference type="NCBI Taxonomy" id="749465"/>
    <lineage>
        <taxon>Eukaryota</taxon>
        <taxon>Fungi</taxon>
        <taxon>Dikarya</taxon>
        <taxon>Ascomycota</taxon>
        <taxon>Pezizomycotina</taxon>
        <taxon>Dothideomycetes</taxon>
        <taxon>Pleosporomycetidae</taxon>
        <taxon>Pleosporales</taxon>
        <taxon>Pleosporineae</taxon>
        <taxon>Didymellaceae</taxon>
        <taxon>Boeremia</taxon>
    </lineage>
</organism>
<protein>
    <submittedName>
        <fullName evidence="1">Uncharacterized protein</fullName>
    </submittedName>
</protein>
<evidence type="ECO:0000313" key="2">
    <source>
        <dbReference type="Proteomes" id="UP001153331"/>
    </source>
</evidence>
<reference evidence="1" key="1">
    <citation type="submission" date="2022-11" db="EMBL/GenBank/DDBJ databases">
        <title>Genome Sequence of Boeremia exigua.</title>
        <authorList>
            <person name="Buettner E."/>
        </authorList>
    </citation>
    <scope>NUCLEOTIDE SEQUENCE</scope>
    <source>
        <strain evidence="1">CU02</strain>
    </source>
</reference>
<dbReference type="Proteomes" id="UP001153331">
    <property type="component" value="Unassembled WGS sequence"/>
</dbReference>
<dbReference type="EMBL" id="JAPHNI010000191">
    <property type="protein sequence ID" value="KAJ8114484.1"/>
    <property type="molecule type" value="Genomic_DNA"/>
</dbReference>
<sequence>MAAQLWPQNSALSAGISVTGRPLAVDFAANRLPTYHTAFQQPPPYDPIAKSYLVSGSAMQNNSVPSNPQSFWDDVFPDAIARLKTQLEEPKGLRVSKYRIRNKASWTEIQSQLQTARESYIRDVGWLRRSYRVVASNTSQAAFQASRLVPGTDMTSAVVNVIQNLLENIHNATKVHEEILKGFDGMETTIKKIEYSLGMFPHDMPVRSAAVELVATLLNAVERVVSFYEQKVLRKMTAALFRGDEYQENVLQSLSDIQNKTRDLSSQVHESYMLYSSQESRKISRVGRDTNNIARSTDTRTERMENMLADMHNAMLHLMVDHEEEKLRLRKKMQDLEKRNEVLTHSVRSITPTPISGMTWQPNVSNPMLLDSSVTPESLWRLLRVGDELEKVDMEIIADRNESLPWTDRARGGHVVNMDQFKTWMTSPGPSTLLVHGHCVSVGGTTALSLLCSTLTKALRQRSNFLALAYFCGLHEDMDERYYGGVALLQSLIAQLLCQQPFDTRGIQHDVDLAGAEQGQVAGLCQVFAWLAHQLPEETTLVCIIDELAYYERDAAIDETLEVMAYISQLIYNSRLRATIKVLATSTIAVREMREFFPEDSILDMSAVSSTGILDSGEVERELDEFAGVNTEPQRATTQLPRAPDTAPSHTMSNPAAKRLFKEYKALSSDPPEGITAGPVTEDDMFLWEALIQGPEGTPFEGGVFPAELKFPKDYPLAPPKMKFLTDMWHPNVYNNGEVCISILHPPGDDPLQYEQASERWSPIQSVEKILISVMSMLAEPNDESPANIDAAKMWRNQREEYEKVVRQNVKKSLGL</sequence>
<keyword evidence="2" id="KW-1185">Reference proteome</keyword>